<reference evidence="3" key="1">
    <citation type="journal article" date="2020" name="New Phytol.">
        <title>Comparative genomics reveals dynamic genome evolution in host specialist ectomycorrhizal fungi.</title>
        <authorList>
            <person name="Lofgren L.A."/>
            <person name="Nguyen N.H."/>
            <person name="Vilgalys R."/>
            <person name="Ruytinx J."/>
            <person name="Liao H.L."/>
            <person name="Branco S."/>
            <person name="Kuo A."/>
            <person name="LaButti K."/>
            <person name="Lipzen A."/>
            <person name="Andreopoulos W."/>
            <person name="Pangilinan J."/>
            <person name="Riley R."/>
            <person name="Hundley H."/>
            <person name="Na H."/>
            <person name="Barry K."/>
            <person name="Grigoriev I.V."/>
            <person name="Stajich J.E."/>
            <person name="Kennedy P.G."/>
        </authorList>
    </citation>
    <scope>NUCLEOTIDE SEQUENCE</scope>
    <source>
        <strain evidence="3">FC423</strain>
    </source>
</reference>
<name>A0A9P7EW30_9AGAM</name>
<dbReference type="EMBL" id="JABBWM010000096">
    <property type="protein sequence ID" value="KAG2091490.1"/>
    <property type="molecule type" value="Genomic_DNA"/>
</dbReference>
<dbReference type="GeneID" id="64702953"/>
<evidence type="ECO:0000313" key="4">
    <source>
        <dbReference type="Proteomes" id="UP000823399"/>
    </source>
</evidence>
<feature type="transmembrane region" description="Helical" evidence="1">
    <location>
        <begin position="199"/>
        <end position="217"/>
    </location>
</feature>
<dbReference type="OrthoDB" id="2686513at2759"/>
<keyword evidence="1" id="KW-0812">Transmembrane</keyword>
<feature type="transmembrane region" description="Helical" evidence="1">
    <location>
        <begin position="20"/>
        <end position="40"/>
    </location>
</feature>
<feature type="transmembrane region" description="Helical" evidence="1">
    <location>
        <begin position="83"/>
        <end position="102"/>
    </location>
</feature>
<organism evidence="3 4">
    <name type="scientific">Suillus discolor</name>
    <dbReference type="NCBI Taxonomy" id="1912936"/>
    <lineage>
        <taxon>Eukaryota</taxon>
        <taxon>Fungi</taxon>
        <taxon>Dikarya</taxon>
        <taxon>Basidiomycota</taxon>
        <taxon>Agaricomycotina</taxon>
        <taxon>Agaricomycetes</taxon>
        <taxon>Agaricomycetidae</taxon>
        <taxon>Boletales</taxon>
        <taxon>Suillineae</taxon>
        <taxon>Suillaceae</taxon>
        <taxon>Suillus</taxon>
    </lineage>
</organism>
<dbReference type="Proteomes" id="UP000823399">
    <property type="component" value="Unassembled WGS sequence"/>
</dbReference>
<feature type="transmembrane region" description="Helical" evidence="1">
    <location>
        <begin position="52"/>
        <end position="71"/>
    </location>
</feature>
<feature type="transmembrane region" description="Helical" evidence="1">
    <location>
        <begin position="158"/>
        <end position="178"/>
    </location>
</feature>
<gene>
    <name evidence="3" type="ORF">F5147DRAFT_764261</name>
</gene>
<dbReference type="AlphaFoldDB" id="A0A9P7EW30"/>
<dbReference type="RefSeq" id="XP_041286539.1">
    <property type="nucleotide sequence ID" value="XM_041440694.1"/>
</dbReference>
<accession>A0A9P7EW30</accession>
<dbReference type="InterPro" id="IPR045340">
    <property type="entry name" value="DUF6533"/>
</dbReference>
<evidence type="ECO:0000259" key="2">
    <source>
        <dbReference type="Pfam" id="PF20151"/>
    </source>
</evidence>
<proteinExistence type="predicted"/>
<dbReference type="Pfam" id="PF20151">
    <property type="entry name" value="DUF6533"/>
    <property type="match status" value="1"/>
</dbReference>
<protein>
    <recommendedName>
        <fullName evidence="2">DUF6533 domain-containing protein</fullName>
    </recommendedName>
</protein>
<keyword evidence="1" id="KW-0472">Membrane</keyword>
<feature type="domain" description="DUF6533" evidence="2">
    <location>
        <begin position="21"/>
        <end position="59"/>
    </location>
</feature>
<sequence>MDVVQAHQMLMTRYAVLVPNIILIYDHMATLTEEIVFIWCRPKALSSVLFLLNRYVAVLGNIYVFINYLLPASVKLSCSTYKLSRQVLASLQVFIVCFILALRTYALYDRSRCLLALLVIIILAFVGGASTGAFGHHSSTVTNLPEGGCYRIYAAEKIIRLAWMIQPVYELLIFVLTVTRALKTRGLLRLSLTKSRRNIIAVMFQDGVMFFGVMTLFEIPNILTYYHGSDILRGSLRTFTDCMSVTLISRLMLNLHKSVDSGILSAPTRDDDDGLLVLTTGLDVQSTNSSHYW</sequence>
<comment type="caution">
    <text evidence="3">The sequence shown here is derived from an EMBL/GenBank/DDBJ whole genome shotgun (WGS) entry which is preliminary data.</text>
</comment>
<keyword evidence="4" id="KW-1185">Reference proteome</keyword>
<evidence type="ECO:0000256" key="1">
    <source>
        <dbReference type="SAM" id="Phobius"/>
    </source>
</evidence>
<feature type="transmembrane region" description="Helical" evidence="1">
    <location>
        <begin position="114"/>
        <end position="138"/>
    </location>
</feature>
<keyword evidence="1" id="KW-1133">Transmembrane helix</keyword>
<evidence type="ECO:0000313" key="3">
    <source>
        <dbReference type="EMBL" id="KAG2091490.1"/>
    </source>
</evidence>